<dbReference type="SUPFAM" id="SSF51182">
    <property type="entry name" value="RmlC-like cupins"/>
    <property type="match status" value="1"/>
</dbReference>
<dbReference type="InterPro" id="IPR014710">
    <property type="entry name" value="RmlC-like_jellyroll"/>
</dbReference>
<comment type="caution">
    <text evidence="1">The sequence shown here is derived from an EMBL/GenBank/DDBJ whole genome shotgun (WGS) entry which is preliminary data.</text>
</comment>
<gene>
    <name evidence="1" type="ORF">GCM10007170_24210</name>
</gene>
<name>A0ABQ2AU57_9MICC</name>
<dbReference type="PANTHER" id="PTHR37694">
    <property type="entry name" value="SLR8022 PROTEIN"/>
    <property type="match status" value="1"/>
</dbReference>
<reference evidence="2" key="1">
    <citation type="journal article" date="2019" name="Int. J. Syst. Evol. Microbiol.">
        <title>The Global Catalogue of Microorganisms (GCM) 10K type strain sequencing project: providing services to taxonomists for standard genome sequencing and annotation.</title>
        <authorList>
            <consortium name="The Broad Institute Genomics Platform"/>
            <consortium name="The Broad Institute Genome Sequencing Center for Infectious Disease"/>
            <person name="Wu L."/>
            <person name="Ma J."/>
        </authorList>
    </citation>
    <scope>NUCLEOTIDE SEQUENCE [LARGE SCALE GENOMIC DNA]</scope>
    <source>
        <strain evidence="2">CGMCC 1.12778</strain>
    </source>
</reference>
<proteinExistence type="predicted"/>
<accession>A0ABQ2AU57</accession>
<dbReference type="Gene3D" id="2.60.120.10">
    <property type="entry name" value="Jelly Rolls"/>
    <property type="match status" value="1"/>
</dbReference>
<evidence type="ECO:0000313" key="2">
    <source>
        <dbReference type="Proteomes" id="UP000643279"/>
    </source>
</evidence>
<keyword evidence="2" id="KW-1185">Reference proteome</keyword>
<organism evidence="1 2">
    <name type="scientific">Arthrobacter liuii</name>
    <dbReference type="NCBI Taxonomy" id="1476996"/>
    <lineage>
        <taxon>Bacteria</taxon>
        <taxon>Bacillati</taxon>
        <taxon>Actinomycetota</taxon>
        <taxon>Actinomycetes</taxon>
        <taxon>Micrococcales</taxon>
        <taxon>Micrococcaceae</taxon>
        <taxon>Arthrobacter</taxon>
    </lineage>
</organism>
<dbReference type="InterPro" id="IPR011051">
    <property type="entry name" value="RmlC_Cupin_sf"/>
</dbReference>
<dbReference type="CDD" id="cd02230">
    <property type="entry name" value="cupin_HP0902-like"/>
    <property type="match status" value="1"/>
</dbReference>
<dbReference type="EMBL" id="BMFW01000010">
    <property type="protein sequence ID" value="GGH96416.1"/>
    <property type="molecule type" value="Genomic_DNA"/>
</dbReference>
<dbReference type="PANTHER" id="PTHR37694:SF1">
    <property type="entry name" value="SLR8022 PROTEIN"/>
    <property type="match status" value="1"/>
</dbReference>
<dbReference type="Proteomes" id="UP000643279">
    <property type="component" value="Unassembled WGS sequence"/>
</dbReference>
<evidence type="ECO:0000313" key="1">
    <source>
        <dbReference type="EMBL" id="GGH96416.1"/>
    </source>
</evidence>
<sequence length="133" mass="14197">MPRSYYLGKPGFSGENAGSLGRMQKISIDALARQQLEAAVSSTNGRAADTVYGGHEKILRQTVMAMKAGTQLSEHQNPGDATVFVIQGCVTLRAGGESWQGKIGDLLIVPPGLHSLGAEQDSTFLFTVAKYRD</sequence>
<protein>
    <submittedName>
        <fullName evidence="1">LuxR family transcriptional regulator</fullName>
    </submittedName>
</protein>